<dbReference type="PANTHER" id="PTHR45436:SF15">
    <property type="entry name" value="SENSOR HISTIDINE KINASE CUSS"/>
    <property type="match status" value="1"/>
</dbReference>
<evidence type="ECO:0000259" key="17">
    <source>
        <dbReference type="PROSITE" id="PS50109"/>
    </source>
</evidence>
<keyword evidence="14" id="KW-0902">Two-component regulatory system</keyword>
<evidence type="ECO:0000256" key="7">
    <source>
        <dbReference type="ARBA" id="ARBA00022553"/>
    </source>
</evidence>
<keyword evidence="13 16" id="KW-1133">Transmembrane helix</keyword>
<name>A0A1L3GFP8_SYNAC</name>
<dbReference type="CDD" id="cd00075">
    <property type="entry name" value="HATPase"/>
    <property type="match status" value="1"/>
</dbReference>
<dbReference type="AlphaFoldDB" id="A0A1L3GFP8"/>
<keyword evidence="20" id="KW-1185">Reference proteome</keyword>
<dbReference type="NCBIfam" id="TIGR01386">
    <property type="entry name" value="cztS_silS_copS"/>
    <property type="match status" value="1"/>
</dbReference>
<dbReference type="SUPFAM" id="SSF47384">
    <property type="entry name" value="Homodimeric domain of signal transducing histidine kinase"/>
    <property type="match status" value="1"/>
</dbReference>
<evidence type="ECO:0000256" key="11">
    <source>
        <dbReference type="ARBA" id="ARBA00022777"/>
    </source>
</evidence>
<dbReference type="GO" id="GO:0000155">
    <property type="term" value="F:phosphorelay sensor kinase activity"/>
    <property type="evidence" value="ECO:0007669"/>
    <property type="project" value="InterPro"/>
</dbReference>
<dbReference type="CDD" id="cd06225">
    <property type="entry name" value="HAMP"/>
    <property type="match status" value="1"/>
</dbReference>
<keyword evidence="7" id="KW-0597">Phosphoprotein</keyword>
<evidence type="ECO:0000313" key="20">
    <source>
        <dbReference type="Proteomes" id="UP000182264"/>
    </source>
</evidence>
<dbReference type="PRINTS" id="PR00344">
    <property type="entry name" value="BCTRLSENSOR"/>
</dbReference>
<evidence type="ECO:0000259" key="18">
    <source>
        <dbReference type="PROSITE" id="PS50885"/>
    </source>
</evidence>
<feature type="domain" description="Histidine kinase" evidence="17">
    <location>
        <begin position="249"/>
        <end position="467"/>
    </location>
</feature>
<evidence type="ECO:0000256" key="16">
    <source>
        <dbReference type="SAM" id="Phobius"/>
    </source>
</evidence>
<dbReference type="FunFam" id="1.10.287.130:FF:000001">
    <property type="entry name" value="Two-component sensor histidine kinase"/>
    <property type="match status" value="1"/>
</dbReference>
<dbReference type="KEGG" id="pace:A6070_00160"/>
<feature type="transmembrane region" description="Helical" evidence="16">
    <location>
        <begin position="12"/>
        <end position="29"/>
    </location>
</feature>
<dbReference type="InterPro" id="IPR003661">
    <property type="entry name" value="HisK_dim/P_dom"/>
</dbReference>
<dbReference type="Gene3D" id="6.10.340.10">
    <property type="match status" value="1"/>
</dbReference>
<evidence type="ECO:0000256" key="4">
    <source>
        <dbReference type="ARBA" id="ARBA00012438"/>
    </source>
</evidence>
<dbReference type="InterPro" id="IPR004358">
    <property type="entry name" value="Sig_transdc_His_kin-like_C"/>
</dbReference>
<dbReference type="InterPro" id="IPR003594">
    <property type="entry name" value="HATPase_dom"/>
</dbReference>
<keyword evidence="8" id="KW-0808">Transferase</keyword>
<evidence type="ECO:0000256" key="9">
    <source>
        <dbReference type="ARBA" id="ARBA00022692"/>
    </source>
</evidence>
<sequence length="475" mass="52928">MFFRSLRFRLTAWYSLTIVMVLAMSGFIWHHQLSRSLLQQADQRLIKLTEQGPALAQGFSGPERCGSFYEFVRRHREGHFFRLLNARGQNLCSEYGSIDDSPAINMASLQRAASHGMLLETSNDTAGVDPMRLLTLAIPLQNQDMLFLQIGTGTGLVHESLRELRTTMLVFSPLVLLTVAMMGWFLAGRTLAPVENLTRAMCRINVDNLSHRLPVRSSGDELALLSTSFNSMLERLEESFRKIKQFSGDASHELRTPLTILRGETEVALRWAKTPEDFRKVLKSGMEEIDRMSRIIEDLLLLAKSEGGEKPLAIREMSLSDLLQELYLQGRSLAQPKSIDLVLHPNVTEEIRILGDKMRLRQVFLNLIANAVNYTPDGGRVEIALSVNDDDAIVTVSDTGIGIPAEHLPHIFDRFYRVDRARNRDDGGTGLGLAIVDSFVKAHGGQVEVTSEPGEGSVFTVFLPRKGPGPDATTA</sequence>
<feature type="transmembrane region" description="Helical" evidence="16">
    <location>
        <begin position="168"/>
        <end position="187"/>
    </location>
</feature>
<dbReference type="GO" id="GO:0005524">
    <property type="term" value="F:ATP binding"/>
    <property type="evidence" value="ECO:0007669"/>
    <property type="project" value="UniProtKB-KW"/>
</dbReference>
<evidence type="ECO:0000313" key="19">
    <source>
        <dbReference type="EMBL" id="APG24669.1"/>
    </source>
</evidence>
<reference evidence="19 20" key="1">
    <citation type="journal article" date="2017" name="Genome Announc.">
        <title>Complete Genome Sequences of Two Acetylene-Fermenting Pelobacter acetylenicus Strains.</title>
        <authorList>
            <person name="Sutton J.M."/>
            <person name="Baesman S.M."/>
            <person name="Fierst J.L."/>
            <person name="Poret-Peterson A.T."/>
            <person name="Oremland R.S."/>
            <person name="Dunlap D.S."/>
            <person name="Akob D.M."/>
        </authorList>
    </citation>
    <scope>NUCLEOTIDE SEQUENCE [LARGE SCALE GENOMIC DNA]</scope>
    <source>
        <strain evidence="19 20">DSM 3247</strain>
    </source>
</reference>
<dbReference type="Pfam" id="PF00672">
    <property type="entry name" value="HAMP"/>
    <property type="match status" value="1"/>
</dbReference>
<dbReference type="Proteomes" id="UP000182264">
    <property type="component" value="Chromosome"/>
</dbReference>
<evidence type="ECO:0000256" key="15">
    <source>
        <dbReference type="ARBA" id="ARBA00023136"/>
    </source>
</evidence>
<dbReference type="RefSeq" id="WP_072286511.1">
    <property type="nucleotide sequence ID" value="NZ_CP015455.1"/>
</dbReference>
<accession>A0A1L3GFP8</accession>
<dbReference type="PANTHER" id="PTHR45436">
    <property type="entry name" value="SENSOR HISTIDINE KINASE YKOH"/>
    <property type="match status" value="1"/>
</dbReference>
<proteinExistence type="predicted"/>
<dbReference type="SUPFAM" id="SSF55874">
    <property type="entry name" value="ATPase domain of HSP90 chaperone/DNA topoisomerase II/histidine kinase"/>
    <property type="match status" value="1"/>
</dbReference>
<dbReference type="InterPro" id="IPR050428">
    <property type="entry name" value="TCS_sensor_his_kinase"/>
</dbReference>
<dbReference type="InterPro" id="IPR036097">
    <property type="entry name" value="HisK_dim/P_sf"/>
</dbReference>
<keyword evidence="10" id="KW-0547">Nucleotide-binding</keyword>
<dbReference type="EMBL" id="CP015518">
    <property type="protein sequence ID" value="APG24669.1"/>
    <property type="molecule type" value="Genomic_DNA"/>
</dbReference>
<dbReference type="InterPro" id="IPR006290">
    <property type="entry name" value="CztS_silS_copS"/>
</dbReference>
<dbReference type="CDD" id="cd00082">
    <property type="entry name" value="HisKA"/>
    <property type="match status" value="1"/>
</dbReference>
<evidence type="ECO:0000256" key="5">
    <source>
        <dbReference type="ARBA" id="ARBA00022475"/>
    </source>
</evidence>
<keyword evidence="9 16" id="KW-0812">Transmembrane</keyword>
<evidence type="ECO:0000256" key="8">
    <source>
        <dbReference type="ARBA" id="ARBA00022679"/>
    </source>
</evidence>
<dbReference type="PROSITE" id="PS50885">
    <property type="entry name" value="HAMP"/>
    <property type="match status" value="1"/>
</dbReference>
<evidence type="ECO:0000256" key="12">
    <source>
        <dbReference type="ARBA" id="ARBA00022840"/>
    </source>
</evidence>
<dbReference type="FunFam" id="3.30.565.10:FF:000006">
    <property type="entry name" value="Sensor histidine kinase WalK"/>
    <property type="match status" value="1"/>
</dbReference>
<dbReference type="InterPro" id="IPR036890">
    <property type="entry name" value="HATPase_C_sf"/>
</dbReference>
<dbReference type="STRING" id="29542.A6070_00160"/>
<dbReference type="InterPro" id="IPR005467">
    <property type="entry name" value="His_kinase_dom"/>
</dbReference>
<dbReference type="GO" id="GO:0005886">
    <property type="term" value="C:plasma membrane"/>
    <property type="evidence" value="ECO:0007669"/>
    <property type="project" value="UniProtKB-SubCell"/>
</dbReference>
<evidence type="ECO:0000256" key="14">
    <source>
        <dbReference type="ARBA" id="ARBA00023012"/>
    </source>
</evidence>
<dbReference type="SMART" id="SM00387">
    <property type="entry name" value="HATPase_c"/>
    <property type="match status" value="1"/>
</dbReference>
<dbReference type="Gene3D" id="3.30.565.10">
    <property type="entry name" value="Histidine kinase-like ATPase, C-terminal domain"/>
    <property type="match status" value="1"/>
</dbReference>
<protein>
    <recommendedName>
        <fullName evidence="4">histidine kinase</fullName>
        <ecNumber evidence="4">2.7.13.3</ecNumber>
    </recommendedName>
</protein>
<evidence type="ECO:0000256" key="3">
    <source>
        <dbReference type="ARBA" id="ARBA00004533"/>
    </source>
</evidence>
<organism evidence="19 20">
    <name type="scientific">Syntrophotalea acetylenica</name>
    <name type="common">Pelobacter acetylenicus</name>
    <dbReference type="NCBI Taxonomy" id="29542"/>
    <lineage>
        <taxon>Bacteria</taxon>
        <taxon>Pseudomonadati</taxon>
        <taxon>Thermodesulfobacteriota</taxon>
        <taxon>Desulfuromonadia</taxon>
        <taxon>Desulfuromonadales</taxon>
        <taxon>Syntrophotaleaceae</taxon>
        <taxon>Syntrophotalea</taxon>
    </lineage>
</organism>
<feature type="domain" description="HAMP" evidence="18">
    <location>
        <begin position="188"/>
        <end position="241"/>
    </location>
</feature>
<dbReference type="PROSITE" id="PS50109">
    <property type="entry name" value="HIS_KIN"/>
    <property type="match status" value="1"/>
</dbReference>
<evidence type="ECO:0000256" key="2">
    <source>
        <dbReference type="ARBA" id="ARBA00004141"/>
    </source>
</evidence>
<dbReference type="InterPro" id="IPR003660">
    <property type="entry name" value="HAMP_dom"/>
</dbReference>
<comment type="subcellular location">
    <subcellularLocation>
        <location evidence="3">Cell inner membrane</location>
    </subcellularLocation>
    <subcellularLocation>
        <location evidence="2">Membrane</location>
        <topology evidence="2">Multi-pass membrane protein</topology>
    </subcellularLocation>
</comment>
<dbReference type="SUPFAM" id="SSF158472">
    <property type="entry name" value="HAMP domain-like"/>
    <property type="match status" value="1"/>
</dbReference>
<keyword evidence="6" id="KW-0997">Cell inner membrane</keyword>
<dbReference type="EC" id="2.7.13.3" evidence="4"/>
<keyword evidence="15 16" id="KW-0472">Membrane</keyword>
<evidence type="ECO:0000256" key="10">
    <source>
        <dbReference type="ARBA" id="ARBA00022741"/>
    </source>
</evidence>
<dbReference type="Gene3D" id="1.10.287.130">
    <property type="match status" value="1"/>
</dbReference>
<evidence type="ECO:0000256" key="13">
    <source>
        <dbReference type="ARBA" id="ARBA00022989"/>
    </source>
</evidence>
<keyword evidence="5" id="KW-1003">Cell membrane</keyword>
<evidence type="ECO:0000256" key="6">
    <source>
        <dbReference type="ARBA" id="ARBA00022519"/>
    </source>
</evidence>
<keyword evidence="12" id="KW-0067">ATP-binding</keyword>
<dbReference type="SMART" id="SM00304">
    <property type="entry name" value="HAMP"/>
    <property type="match status" value="1"/>
</dbReference>
<gene>
    <name evidence="19" type="ORF">A7E75_06235</name>
</gene>
<comment type="catalytic activity">
    <reaction evidence="1">
        <text>ATP + protein L-histidine = ADP + protein N-phospho-L-histidine.</text>
        <dbReference type="EC" id="2.7.13.3"/>
    </reaction>
</comment>
<keyword evidence="11" id="KW-0418">Kinase</keyword>
<dbReference type="OrthoDB" id="9813151at2"/>
<dbReference type="SMART" id="SM00388">
    <property type="entry name" value="HisKA"/>
    <property type="match status" value="1"/>
</dbReference>
<dbReference type="Pfam" id="PF02518">
    <property type="entry name" value="HATPase_c"/>
    <property type="match status" value="1"/>
</dbReference>
<evidence type="ECO:0000256" key="1">
    <source>
        <dbReference type="ARBA" id="ARBA00000085"/>
    </source>
</evidence>
<dbReference type="Pfam" id="PF00512">
    <property type="entry name" value="HisKA"/>
    <property type="match status" value="1"/>
</dbReference>